<dbReference type="RefSeq" id="WP_184813556.1">
    <property type="nucleotide sequence ID" value="NZ_JACHJQ010000006.1"/>
</dbReference>
<sequence>MFPGEVWGATAEERAAKLPCDEIFPGGLAADRAVSVDAPPALMWAWLCQIRLAPYSYDYLDNFGKKSPPVRTPDLVDLEVGQKFMRLFTLASFERDDHVTIRSNRVATTYAVRPEGAGTRLIARAVFHGPNVIGRPLGLIDMIMMRKQLLNLKSHAEKEHAAINAG</sequence>
<dbReference type="AlphaFoldDB" id="A0A7W7VGS0"/>
<dbReference type="EMBL" id="JACHJQ010000006">
    <property type="protein sequence ID" value="MBB4909449.1"/>
    <property type="molecule type" value="Genomic_DNA"/>
</dbReference>
<accession>A0A7W7VGS0</accession>
<proteinExistence type="predicted"/>
<evidence type="ECO:0008006" key="3">
    <source>
        <dbReference type="Google" id="ProtNLM"/>
    </source>
</evidence>
<dbReference type="SUPFAM" id="SSF55961">
    <property type="entry name" value="Bet v1-like"/>
    <property type="match status" value="1"/>
</dbReference>
<comment type="caution">
    <text evidence="1">The sequence shown here is derived from an EMBL/GenBank/DDBJ whole genome shotgun (WGS) entry which is preliminary data.</text>
</comment>
<keyword evidence="2" id="KW-1185">Reference proteome</keyword>
<organism evidence="1 2">
    <name type="scientific">Actinophytocola algeriensis</name>
    <dbReference type="NCBI Taxonomy" id="1768010"/>
    <lineage>
        <taxon>Bacteria</taxon>
        <taxon>Bacillati</taxon>
        <taxon>Actinomycetota</taxon>
        <taxon>Actinomycetes</taxon>
        <taxon>Pseudonocardiales</taxon>
        <taxon>Pseudonocardiaceae</taxon>
    </lineage>
</organism>
<name>A0A7W7VGS0_9PSEU</name>
<reference evidence="1 2" key="1">
    <citation type="submission" date="2020-08" db="EMBL/GenBank/DDBJ databases">
        <title>Genomic Encyclopedia of Type Strains, Phase III (KMG-III): the genomes of soil and plant-associated and newly described type strains.</title>
        <authorList>
            <person name="Whitman W."/>
        </authorList>
    </citation>
    <scope>NUCLEOTIDE SEQUENCE [LARGE SCALE GENOMIC DNA]</scope>
    <source>
        <strain evidence="1 2">CECT 8960</strain>
    </source>
</reference>
<dbReference type="Proteomes" id="UP000520767">
    <property type="component" value="Unassembled WGS sequence"/>
</dbReference>
<gene>
    <name evidence="1" type="ORF">FHR82_005707</name>
</gene>
<evidence type="ECO:0000313" key="1">
    <source>
        <dbReference type="EMBL" id="MBB4909449.1"/>
    </source>
</evidence>
<protein>
    <recommendedName>
        <fullName evidence="3">Polyketide cyclase/dehydrase/lipid transport protein</fullName>
    </recommendedName>
</protein>
<evidence type="ECO:0000313" key="2">
    <source>
        <dbReference type="Proteomes" id="UP000520767"/>
    </source>
</evidence>